<dbReference type="EMBL" id="FNBT01000010">
    <property type="protein sequence ID" value="SDG03137.1"/>
    <property type="molecule type" value="Genomic_DNA"/>
</dbReference>
<evidence type="ECO:0000259" key="7">
    <source>
        <dbReference type="PROSITE" id="PS00623"/>
    </source>
</evidence>
<evidence type="ECO:0000256" key="2">
    <source>
        <dbReference type="ARBA" id="ARBA00010790"/>
    </source>
</evidence>
<dbReference type="Proteomes" id="UP000199406">
    <property type="component" value="Unassembled WGS sequence"/>
</dbReference>
<accession>A0A1G7QXA3</accession>
<dbReference type="RefSeq" id="WP_091770931.1">
    <property type="nucleotide sequence ID" value="NZ_FNBT01000010.1"/>
</dbReference>
<dbReference type="AlphaFoldDB" id="A0A1G7QXA3"/>
<dbReference type="InterPro" id="IPR000172">
    <property type="entry name" value="GMC_OxRdtase_N"/>
</dbReference>
<dbReference type="InterPro" id="IPR012132">
    <property type="entry name" value="GMC_OxRdtase"/>
</dbReference>
<dbReference type="PIRSF" id="PIRSF000137">
    <property type="entry name" value="Alcohol_oxidase"/>
    <property type="match status" value="1"/>
</dbReference>
<comment type="similarity">
    <text evidence="2 6">Belongs to the GMC oxidoreductase family.</text>
</comment>
<dbReference type="PROSITE" id="PS51257">
    <property type="entry name" value="PROKAR_LIPOPROTEIN"/>
    <property type="match status" value="1"/>
</dbReference>
<dbReference type="PANTHER" id="PTHR11552">
    <property type="entry name" value="GLUCOSE-METHANOL-CHOLINE GMC OXIDOREDUCTASE"/>
    <property type="match status" value="1"/>
</dbReference>
<dbReference type="InterPro" id="IPR007867">
    <property type="entry name" value="GMC_OxRtase_C"/>
</dbReference>
<dbReference type="OrthoDB" id="9785276at2"/>
<dbReference type="Gene3D" id="3.30.560.10">
    <property type="entry name" value="Glucose Oxidase, domain 3"/>
    <property type="match status" value="1"/>
</dbReference>
<reference evidence="10" key="1">
    <citation type="submission" date="2016-10" db="EMBL/GenBank/DDBJ databases">
        <authorList>
            <person name="Varghese N."/>
            <person name="Submissions S."/>
        </authorList>
    </citation>
    <scope>NUCLEOTIDE SEQUENCE [LARGE SCALE GENOMIC DNA]</scope>
    <source>
        <strain evidence="10">DSM 44268</strain>
    </source>
</reference>
<dbReference type="PANTHER" id="PTHR11552:SF147">
    <property type="entry name" value="CHOLINE DEHYDROGENASE, MITOCHONDRIAL"/>
    <property type="match status" value="1"/>
</dbReference>
<evidence type="ECO:0000256" key="6">
    <source>
        <dbReference type="RuleBase" id="RU003968"/>
    </source>
</evidence>
<dbReference type="STRING" id="1550231.SAMN05660662_0057"/>
<feature type="binding site" evidence="5">
    <location>
        <position position="230"/>
    </location>
    <ligand>
        <name>FAD</name>
        <dbReference type="ChEBI" id="CHEBI:57692"/>
    </ligand>
</feature>
<dbReference type="GO" id="GO:0016614">
    <property type="term" value="F:oxidoreductase activity, acting on CH-OH group of donors"/>
    <property type="evidence" value="ECO:0007669"/>
    <property type="project" value="InterPro"/>
</dbReference>
<dbReference type="Pfam" id="PF00732">
    <property type="entry name" value="GMC_oxred_N"/>
    <property type="match status" value="1"/>
</dbReference>
<evidence type="ECO:0000313" key="9">
    <source>
        <dbReference type="EMBL" id="SDG03137.1"/>
    </source>
</evidence>
<dbReference type="SUPFAM" id="SSF54373">
    <property type="entry name" value="FAD-linked reductases, C-terminal domain"/>
    <property type="match status" value="1"/>
</dbReference>
<dbReference type="InterPro" id="IPR036188">
    <property type="entry name" value="FAD/NAD-bd_sf"/>
</dbReference>
<dbReference type="PROSITE" id="PS00623">
    <property type="entry name" value="GMC_OXRED_1"/>
    <property type="match status" value="1"/>
</dbReference>
<dbReference type="SUPFAM" id="SSF51905">
    <property type="entry name" value="FAD/NAD(P)-binding domain"/>
    <property type="match status" value="1"/>
</dbReference>
<feature type="domain" description="Glucose-methanol-choline oxidoreductase N-terminal" evidence="8">
    <location>
        <begin position="265"/>
        <end position="279"/>
    </location>
</feature>
<proteinExistence type="inferred from homology"/>
<gene>
    <name evidence="9" type="ORF">SAMN05660662_0057</name>
</gene>
<keyword evidence="4 5" id="KW-0274">FAD</keyword>
<evidence type="ECO:0000256" key="5">
    <source>
        <dbReference type="PIRSR" id="PIRSR000137-2"/>
    </source>
</evidence>
<dbReference type="GO" id="GO:0050660">
    <property type="term" value="F:flavin adenine dinucleotide binding"/>
    <property type="evidence" value="ECO:0007669"/>
    <property type="project" value="InterPro"/>
</dbReference>
<protein>
    <submittedName>
        <fullName evidence="9">Choline dehydrogenase</fullName>
    </submittedName>
</protein>
<dbReference type="Gene3D" id="3.50.50.60">
    <property type="entry name" value="FAD/NAD(P)-binding domain"/>
    <property type="match status" value="1"/>
</dbReference>
<keyword evidence="3 6" id="KW-0285">Flavoprotein</keyword>
<evidence type="ECO:0000256" key="1">
    <source>
        <dbReference type="ARBA" id="ARBA00001974"/>
    </source>
</evidence>
<feature type="binding site" evidence="5">
    <location>
        <position position="90"/>
    </location>
    <ligand>
        <name>FAD</name>
        <dbReference type="ChEBI" id="CHEBI:57692"/>
    </ligand>
</feature>
<dbReference type="Pfam" id="PF05199">
    <property type="entry name" value="GMC_oxred_C"/>
    <property type="match status" value="1"/>
</dbReference>
<evidence type="ECO:0000313" key="10">
    <source>
        <dbReference type="Proteomes" id="UP000199406"/>
    </source>
</evidence>
<evidence type="ECO:0000259" key="8">
    <source>
        <dbReference type="PROSITE" id="PS00624"/>
    </source>
</evidence>
<comment type="cofactor">
    <cofactor evidence="1 5">
        <name>FAD</name>
        <dbReference type="ChEBI" id="CHEBI:57692"/>
    </cofactor>
</comment>
<organism evidence="9 10">
    <name type="scientific">Blastococcus aurantiacus</name>
    <dbReference type="NCBI Taxonomy" id="1550231"/>
    <lineage>
        <taxon>Bacteria</taxon>
        <taxon>Bacillati</taxon>
        <taxon>Actinomycetota</taxon>
        <taxon>Actinomycetes</taxon>
        <taxon>Geodermatophilales</taxon>
        <taxon>Geodermatophilaceae</taxon>
        <taxon>Blastococcus</taxon>
    </lineage>
</organism>
<evidence type="ECO:0000256" key="4">
    <source>
        <dbReference type="ARBA" id="ARBA00022827"/>
    </source>
</evidence>
<keyword evidence="10" id="KW-1185">Reference proteome</keyword>
<sequence length="532" mass="55467">MGATRPLQPAYDVVVVGGGSAGCVLAYRLSADPDVSVLLVEAGPSHRGLAELLDAGRWAGLLGGRHDWGYDYAPTDLVDGRVVAIPRGRVLGGSSSINAMLWYRGHPSDYDAWAAAGATGWDWAGLLPYFRRSEDWEGGESALRGAGGPMRVETSKAPHPVAEALLGAAAELGLPVIEDANGPDNEGATLANFNATTRPDGRLERWSTARGYLEPVLDRPNLTVLTGSAVRRVVLRDGRAVGIEHVVGGLPTTTAARSGVVLTAGAIDSPRLLMLSGIGDPGDLAALGIRPEVPLPGVGRGYQDHPLLMGMNVRARAPLGPVRDNGGGSMLNWRSSLAGDHPDLHAFVVQGPHASAEVRAEHDLSGDVFAVSPGLMRSRSRGHVRLRSADPAVAPEVQPNFLAEPADLEALVESVDTVMDLLATGPYRALSAGPAAPDRRLDRAGKVRFVRRSVATFFHSCGTAAMGSGEEAVVDPGLAVRGVDGLWVADASVFPVIPTCNTQWPVIAVAERAAELVGAAIGAGVLQEAVGR</sequence>
<name>A0A1G7QXA3_9ACTN</name>
<dbReference type="PROSITE" id="PS00624">
    <property type="entry name" value="GMC_OXRED_2"/>
    <property type="match status" value="1"/>
</dbReference>
<evidence type="ECO:0000256" key="3">
    <source>
        <dbReference type="ARBA" id="ARBA00022630"/>
    </source>
</evidence>
<feature type="domain" description="Glucose-methanol-choline oxidoreductase N-terminal" evidence="7">
    <location>
        <begin position="88"/>
        <end position="111"/>
    </location>
</feature>